<feature type="non-terminal residue" evidence="1">
    <location>
        <position position="1"/>
    </location>
</feature>
<evidence type="ECO:0000313" key="2">
    <source>
        <dbReference type="Proteomes" id="UP000676336"/>
    </source>
</evidence>
<comment type="caution">
    <text evidence="1">The sequence shown here is derived from an EMBL/GenBank/DDBJ whole genome shotgun (WGS) entry which is preliminary data.</text>
</comment>
<proteinExistence type="predicted"/>
<sequence length="26" mass="3000">MAVDFGFDEESGVELSYIGWSYDKRV</sequence>
<organism evidence="1 2">
    <name type="scientific">Rotaria magnacalcarata</name>
    <dbReference type="NCBI Taxonomy" id="392030"/>
    <lineage>
        <taxon>Eukaryota</taxon>
        <taxon>Metazoa</taxon>
        <taxon>Spiralia</taxon>
        <taxon>Gnathifera</taxon>
        <taxon>Rotifera</taxon>
        <taxon>Eurotatoria</taxon>
        <taxon>Bdelloidea</taxon>
        <taxon>Philodinida</taxon>
        <taxon>Philodinidae</taxon>
        <taxon>Rotaria</taxon>
    </lineage>
</organism>
<accession>A0A8S2Y3K2</accession>
<evidence type="ECO:0000313" key="1">
    <source>
        <dbReference type="EMBL" id="CAF4531772.1"/>
    </source>
</evidence>
<reference evidence="1" key="1">
    <citation type="submission" date="2021-02" db="EMBL/GenBank/DDBJ databases">
        <authorList>
            <person name="Nowell W R."/>
        </authorList>
    </citation>
    <scope>NUCLEOTIDE SEQUENCE</scope>
</reference>
<gene>
    <name evidence="1" type="ORF">SMN809_LOCUS36267</name>
</gene>
<name>A0A8S2Y3K2_9BILA</name>
<protein>
    <submittedName>
        <fullName evidence="1">Uncharacterized protein</fullName>
    </submittedName>
</protein>
<dbReference type="EMBL" id="CAJOBI010088805">
    <property type="protein sequence ID" value="CAF4531772.1"/>
    <property type="molecule type" value="Genomic_DNA"/>
</dbReference>
<feature type="non-terminal residue" evidence="1">
    <location>
        <position position="26"/>
    </location>
</feature>
<dbReference type="Proteomes" id="UP000676336">
    <property type="component" value="Unassembled WGS sequence"/>
</dbReference>
<dbReference type="AlphaFoldDB" id="A0A8S2Y3K2"/>